<evidence type="ECO:0000256" key="2">
    <source>
        <dbReference type="SAM" id="SignalP"/>
    </source>
</evidence>
<gene>
    <name evidence="3" type="ORF">D6D20_01554</name>
</gene>
<keyword evidence="2" id="KW-0732">Signal</keyword>
<sequence length="434" mass="44936">MMLKQSLLVASTLLMAANAHLFISSPEPIPGSAPKDPLKDDGSNFPCHGVALPGSGGQSMAVGSQQKLIFDAGIPPPPATTTAGAPASETSKAVYQGGGNTAAHGGGSCQLSITYETDPQKVKLASAWKVIYSMEGGCPTNSLMNLNTGFDGPLGPYNAAVQCDDSYSNNFDCLNTFNFTIPEGVKNGQATLAWTWFNNVGNREIYMNCVAIDITGGSDDSSMSDFPDIYLANMGPAYGSGKTVDNQNVKFPEPGKYVTTKTAVTTYMSNGVLKTVSTASSYPIVVPGSAAPPTSYGAVPTGSSSYSPSSSYAAAPTSYAAAPSSYAAVPTLATSVSAVPLPSGTGYVGSYNSSNSTSGACSSGKVSCPSPGELVCIDDKTFGICDIDYCAVPRPVSLGTTCSNGIVDKRDVVRRRSSRIHRHIPGHIHHKFSF</sequence>
<feature type="chain" id="PRO_5020329631" description="Lytic polysaccharide monooxygenase" evidence="2">
    <location>
        <begin position="20"/>
        <end position="434"/>
    </location>
</feature>
<evidence type="ECO:0000313" key="3">
    <source>
        <dbReference type="EMBL" id="THW66065.1"/>
    </source>
</evidence>
<feature type="region of interest" description="Disordered" evidence="1">
    <location>
        <begin position="77"/>
        <end position="96"/>
    </location>
</feature>
<evidence type="ECO:0000313" key="4">
    <source>
        <dbReference type="Proteomes" id="UP000310421"/>
    </source>
</evidence>
<dbReference type="PANTHER" id="PTHR36182:SF2">
    <property type="entry name" value="LYTIC POLYSACCHARIDE MONOOXYGENASE"/>
    <property type="match status" value="1"/>
</dbReference>
<feature type="signal peptide" evidence="2">
    <location>
        <begin position="1"/>
        <end position="19"/>
    </location>
</feature>
<evidence type="ECO:0008006" key="5">
    <source>
        <dbReference type="Google" id="ProtNLM"/>
    </source>
</evidence>
<comment type="caution">
    <text evidence="3">The sequence shown here is derived from an EMBL/GenBank/DDBJ whole genome shotgun (WGS) entry which is preliminary data.</text>
</comment>
<dbReference type="PANTHER" id="PTHR36182">
    <property type="entry name" value="PROTEIN, PUTATIVE (AFU_ORTHOLOGUE AFUA_6G10930)-RELATED"/>
    <property type="match status" value="1"/>
</dbReference>
<protein>
    <recommendedName>
        <fullName evidence="5">Lytic polysaccharide monooxygenase</fullName>
    </recommendedName>
</protein>
<dbReference type="EMBL" id="QZAN01000009">
    <property type="protein sequence ID" value="THW66065.1"/>
    <property type="molecule type" value="Genomic_DNA"/>
</dbReference>
<accession>A0A4S8ZJE6</accession>
<dbReference type="Gene3D" id="2.70.50.70">
    <property type="match status" value="1"/>
</dbReference>
<reference evidence="3 4" key="1">
    <citation type="submission" date="2018-10" db="EMBL/GenBank/DDBJ databases">
        <title>Fifty Aureobasidium pullulans genomes reveal a recombining polyextremotolerant generalist.</title>
        <authorList>
            <person name="Gostincar C."/>
            <person name="Turk M."/>
            <person name="Zajc J."/>
            <person name="Gunde-Cimerman N."/>
        </authorList>
    </citation>
    <scope>NUCLEOTIDE SEQUENCE [LARGE SCALE GENOMIC DNA]</scope>
    <source>
        <strain evidence="3 4">EXF-10751</strain>
    </source>
</reference>
<dbReference type="Proteomes" id="UP000310421">
    <property type="component" value="Unassembled WGS sequence"/>
</dbReference>
<name>A0A4S8ZJE6_AURPU</name>
<proteinExistence type="predicted"/>
<evidence type="ECO:0000256" key="1">
    <source>
        <dbReference type="SAM" id="MobiDB-lite"/>
    </source>
</evidence>
<organism evidence="3 4">
    <name type="scientific">Aureobasidium pullulans</name>
    <name type="common">Black yeast</name>
    <name type="synonym">Pullularia pullulans</name>
    <dbReference type="NCBI Taxonomy" id="5580"/>
    <lineage>
        <taxon>Eukaryota</taxon>
        <taxon>Fungi</taxon>
        <taxon>Dikarya</taxon>
        <taxon>Ascomycota</taxon>
        <taxon>Pezizomycotina</taxon>
        <taxon>Dothideomycetes</taxon>
        <taxon>Dothideomycetidae</taxon>
        <taxon>Dothideales</taxon>
        <taxon>Saccotheciaceae</taxon>
        <taxon>Aureobasidium</taxon>
    </lineage>
</organism>
<dbReference type="AlphaFoldDB" id="A0A4S8ZJE6"/>